<proteinExistence type="predicted"/>
<keyword evidence="1" id="KW-0418">Kinase</keyword>
<name>A0A084VKH8_ANOSI</name>
<evidence type="ECO:0000313" key="1">
    <source>
        <dbReference type="EMBL" id="KFB38472.1"/>
    </source>
</evidence>
<dbReference type="EMBL" id="KE524948">
    <property type="protein sequence ID" value="KFB38472.1"/>
    <property type="molecule type" value="Genomic_DNA"/>
</dbReference>
<reference evidence="1 3" key="1">
    <citation type="journal article" date="2014" name="BMC Genomics">
        <title>Genome sequence of Anopheles sinensis provides insight into genetics basis of mosquito competence for malaria parasites.</title>
        <authorList>
            <person name="Zhou D."/>
            <person name="Zhang D."/>
            <person name="Ding G."/>
            <person name="Shi L."/>
            <person name="Hou Q."/>
            <person name="Ye Y."/>
            <person name="Xu Y."/>
            <person name="Zhou H."/>
            <person name="Xiong C."/>
            <person name="Li S."/>
            <person name="Yu J."/>
            <person name="Hong S."/>
            <person name="Yu X."/>
            <person name="Zou P."/>
            <person name="Chen C."/>
            <person name="Chang X."/>
            <person name="Wang W."/>
            <person name="Lv Y."/>
            <person name="Sun Y."/>
            <person name="Ma L."/>
            <person name="Shen B."/>
            <person name="Zhu C."/>
        </authorList>
    </citation>
    <scope>NUCLEOTIDE SEQUENCE [LARGE SCALE GENOMIC DNA]</scope>
</reference>
<dbReference type="AlphaFoldDB" id="A0A084VKH8"/>
<evidence type="ECO:0000313" key="2">
    <source>
        <dbReference type="EnsemblMetazoa" id="ASIC005874-PA"/>
    </source>
</evidence>
<reference evidence="2" key="2">
    <citation type="submission" date="2020-05" db="UniProtKB">
        <authorList>
            <consortium name="EnsemblMetazoa"/>
        </authorList>
    </citation>
    <scope>IDENTIFICATION</scope>
</reference>
<organism evidence="1">
    <name type="scientific">Anopheles sinensis</name>
    <name type="common">Mosquito</name>
    <dbReference type="NCBI Taxonomy" id="74873"/>
    <lineage>
        <taxon>Eukaryota</taxon>
        <taxon>Metazoa</taxon>
        <taxon>Ecdysozoa</taxon>
        <taxon>Arthropoda</taxon>
        <taxon>Hexapoda</taxon>
        <taxon>Insecta</taxon>
        <taxon>Pterygota</taxon>
        <taxon>Neoptera</taxon>
        <taxon>Endopterygota</taxon>
        <taxon>Diptera</taxon>
        <taxon>Nematocera</taxon>
        <taxon>Culicoidea</taxon>
        <taxon>Culicidae</taxon>
        <taxon>Anophelinae</taxon>
        <taxon>Anopheles</taxon>
    </lineage>
</organism>
<dbReference type="VEuPathDB" id="VectorBase:ASIC005874"/>
<protein>
    <submittedName>
        <fullName evidence="1 2">Two-component sensor kinase</fullName>
    </submittedName>
</protein>
<dbReference type="GO" id="GO:0016301">
    <property type="term" value="F:kinase activity"/>
    <property type="evidence" value="ECO:0007669"/>
    <property type="project" value="UniProtKB-KW"/>
</dbReference>
<accession>A0A084VKH8</accession>
<keyword evidence="3" id="KW-1185">Reference proteome</keyword>
<gene>
    <name evidence="1" type="ORF">ZHAS_00005874</name>
</gene>
<dbReference type="EnsemblMetazoa" id="ASIC005874-RA">
    <property type="protein sequence ID" value="ASIC005874-PA"/>
    <property type="gene ID" value="ASIC005874"/>
</dbReference>
<sequence>MCEQRFATPFVCGGTKGVRETLLGNGQDAVDDCPRNECTVLVSGRQKRSKACAHSSDGFANVGSSMQKQALLGKGPGMAEKVPANAFETTLMLTVD</sequence>
<dbReference type="EMBL" id="ATLV01014224">
    <property type="status" value="NOT_ANNOTATED_CDS"/>
    <property type="molecule type" value="Genomic_DNA"/>
</dbReference>
<evidence type="ECO:0000313" key="3">
    <source>
        <dbReference type="Proteomes" id="UP000030765"/>
    </source>
</evidence>
<dbReference type="Proteomes" id="UP000030765">
    <property type="component" value="Unassembled WGS sequence"/>
</dbReference>
<keyword evidence="1" id="KW-0808">Transferase</keyword>